<evidence type="ECO:0000256" key="2">
    <source>
        <dbReference type="ARBA" id="ARBA00012438"/>
    </source>
</evidence>
<evidence type="ECO:0000256" key="6">
    <source>
        <dbReference type="ARBA" id="ARBA00022777"/>
    </source>
</evidence>
<keyword evidence="19" id="KW-1185">Reference proteome</keyword>
<evidence type="ECO:0000256" key="3">
    <source>
        <dbReference type="ARBA" id="ARBA00022553"/>
    </source>
</evidence>
<dbReference type="CDD" id="cd17546">
    <property type="entry name" value="REC_hyHK_CKI1_RcsC-like"/>
    <property type="match status" value="2"/>
</dbReference>
<keyword evidence="15" id="KW-0812">Transmembrane</keyword>
<evidence type="ECO:0000256" key="1">
    <source>
        <dbReference type="ARBA" id="ARBA00000085"/>
    </source>
</evidence>
<dbReference type="Gene3D" id="6.10.340.10">
    <property type="match status" value="1"/>
</dbReference>
<dbReference type="InterPro" id="IPR001789">
    <property type="entry name" value="Sig_transdc_resp-reg_receiver"/>
</dbReference>
<dbReference type="InterPro" id="IPR005467">
    <property type="entry name" value="His_kinase_dom"/>
</dbReference>
<dbReference type="AlphaFoldDB" id="A0A847S001"/>
<evidence type="ECO:0000313" key="18">
    <source>
        <dbReference type="EMBL" id="NLR76680.1"/>
    </source>
</evidence>
<dbReference type="Gene3D" id="1.10.287.130">
    <property type="match status" value="1"/>
</dbReference>
<dbReference type="SUPFAM" id="SSF52172">
    <property type="entry name" value="CheY-like"/>
    <property type="match status" value="2"/>
</dbReference>
<feature type="domain" description="Histidine kinase" evidence="16">
    <location>
        <begin position="279"/>
        <end position="500"/>
    </location>
</feature>
<dbReference type="PRINTS" id="PR00344">
    <property type="entry name" value="BCTRLSENSOR"/>
</dbReference>
<comment type="function">
    <text evidence="9">Member of the two-component regulatory system BvgS/BvgA. Phosphorylates BvgA via a four-step phosphorelay in response to environmental signals.</text>
</comment>
<dbReference type="SMART" id="SM00388">
    <property type="entry name" value="HisKA"/>
    <property type="match status" value="1"/>
</dbReference>
<dbReference type="PANTHER" id="PTHR45339">
    <property type="entry name" value="HYBRID SIGNAL TRANSDUCTION HISTIDINE KINASE J"/>
    <property type="match status" value="1"/>
</dbReference>
<proteinExistence type="predicted"/>
<feature type="transmembrane region" description="Helical" evidence="15">
    <location>
        <begin position="181"/>
        <end position="203"/>
    </location>
</feature>
<evidence type="ECO:0000256" key="9">
    <source>
        <dbReference type="ARBA" id="ARBA00058004"/>
    </source>
</evidence>
<feature type="modified residue" description="4-aspartylphosphate" evidence="13">
    <location>
        <position position="569"/>
    </location>
</feature>
<dbReference type="Pfam" id="PF00512">
    <property type="entry name" value="HisKA"/>
    <property type="match status" value="1"/>
</dbReference>
<keyword evidence="7" id="KW-0067">ATP-binding</keyword>
<protein>
    <recommendedName>
        <fullName evidence="11">Sensory/regulatory protein RpfC</fullName>
        <ecNumber evidence="2">2.7.13.3</ecNumber>
    </recommendedName>
    <alternativeName>
        <fullName evidence="12">Virulence sensor protein BvgS</fullName>
    </alternativeName>
</protein>
<dbReference type="Gene3D" id="3.40.50.2300">
    <property type="match status" value="2"/>
</dbReference>
<dbReference type="InterPro" id="IPR003594">
    <property type="entry name" value="HATPase_dom"/>
</dbReference>
<keyword evidence="5" id="KW-0547">Nucleotide-binding</keyword>
<dbReference type="Gene3D" id="3.30.565.10">
    <property type="entry name" value="Histidine kinase-like ATPase, C-terminal domain"/>
    <property type="match status" value="1"/>
</dbReference>
<evidence type="ECO:0000313" key="19">
    <source>
        <dbReference type="Proteomes" id="UP000587991"/>
    </source>
</evidence>
<dbReference type="SMART" id="SM00387">
    <property type="entry name" value="HATPase_c"/>
    <property type="match status" value="1"/>
</dbReference>
<accession>A0A847S001</accession>
<dbReference type="Proteomes" id="UP000587991">
    <property type="component" value="Unassembled WGS sequence"/>
</dbReference>
<evidence type="ECO:0000256" key="11">
    <source>
        <dbReference type="ARBA" id="ARBA00068150"/>
    </source>
</evidence>
<sequence length="781" mass="85418">MKTHYRSLQARLLLPMLALLLLVGPISGGLLYRYHRSQVENALLTQGALLNDAIVLAAESTHDPIELRRFVMAMGASRNIREIVVVGGTPLQVIATTQLEWDGQVLERLPEEDVREDLMRVLQSGKAWHAFDQEGGKAFDYSAPFIFSQVNPHGGPPIPTRGAIMIHIDTTQTSAAIQQSILTILGTAGGVAVLLLAAGYVLLLRRVIRPSRHIVEVIREQQDSNVPWRTGMQEADEIGYIGKALDTLLDEMQERQQALAQARNAAEAANQAKSAFLANMSHEIRTPMNAVLGFTRLLEDTSLTPEQRDYLRAVSTSGESLLALINDILDYSKIEAGHMDFEHIDFDSRLPFEDAIEVMASKAEEKHLQLVGLISPGLPPRLQGDPGRLRQVVINLLGNAIKFTDQGQVVLRVEVQLLNAERCMLQFTVTDSGIGMSEDTLAKLFKPFSQADASTTRRFGGTGLGLSICQRIIQGMGGKITVSSQPGQGSTFTISLPLTIATQTTTPPSSTASLSGKRVLVVDDNPLNVELLRLTLDNWGMQVTTTHDPQSVLPLLQGSEHTFELAILDQQMPSLDGLGLAQLIRKMPHPPLLVLLTSLATKGQSQDIREAGFDGYLTKPFRASQLAELLQVVLGSGHGTTLHTKHTLAEQRQASRPTLLLAEDNVVNQRLVTLLLEKLGYRVDVVDNGRKAVSAASMGNYPLILMDCQMPELDGLEATRQIRAQGLSMPIIALTANAFESDRLDCLNAGMNDFLTKPVRAELLATTLDNWLQSAELKTSR</sequence>
<evidence type="ECO:0000256" key="7">
    <source>
        <dbReference type="ARBA" id="ARBA00022840"/>
    </source>
</evidence>
<reference evidence="18 19" key="1">
    <citation type="submission" date="2020-04" db="EMBL/GenBank/DDBJ databases">
        <title>Draft genome of Leeia sp. IMCC25680.</title>
        <authorList>
            <person name="Song J."/>
            <person name="Cho J.-C."/>
        </authorList>
    </citation>
    <scope>NUCLEOTIDE SEQUENCE [LARGE SCALE GENOMIC DNA]</scope>
    <source>
        <strain evidence="18 19">IMCC25680</strain>
    </source>
</reference>
<evidence type="ECO:0000259" key="17">
    <source>
        <dbReference type="PROSITE" id="PS50110"/>
    </source>
</evidence>
<comment type="catalytic activity">
    <reaction evidence="1">
        <text>ATP + protein L-histidine = ADP + protein N-phospho-L-histidine.</text>
        <dbReference type="EC" id="2.7.13.3"/>
    </reaction>
</comment>
<dbReference type="InterPro" id="IPR003661">
    <property type="entry name" value="HisK_dim/P_dom"/>
</dbReference>
<organism evidence="18 19">
    <name type="scientific">Leeia aquatica</name>
    <dbReference type="NCBI Taxonomy" id="2725557"/>
    <lineage>
        <taxon>Bacteria</taxon>
        <taxon>Pseudomonadati</taxon>
        <taxon>Pseudomonadota</taxon>
        <taxon>Betaproteobacteria</taxon>
        <taxon>Neisseriales</taxon>
        <taxon>Leeiaceae</taxon>
        <taxon>Leeia</taxon>
    </lineage>
</organism>
<evidence type="ECO:0000259" key="16">
    <source>
        <dbReference type="PROSITE" id="PS50109"/>
    </source>
</evidence>
<dbReference type="GO" id="GO:0000155">
    <property type="term" value="F:phosphorelay sensor kinase activity"/>
    <property type="evidence" value="ECO:0007669"/>
    <property type="project" value="InterPro"/>
</dbReference>
<feature type="domain" description="Response regulatory" evidence="17">
    <location>
        <begin position="658"/>
        <end position="772"/>
    </location>
</feature>
<evidence type="ECO:0000256" key="5">
    <source>
        <dbReference type="ARBA" id="ARBA00022741"/>
    </source>
</evidence>
<dbReference type="EC" id="2.7.13.3" evidence="2"/>
<keyword evidence="8" id="KW-0902">Two-component regulatory system</keyword>
<evidence type="ECO:0000256" key="12">
    <source>
        <dbReference type="ARBA" id="ARBA00070152"/>
    </source>
</evidence>
<keyword evidence="14" id="KW-0175">Coiled coil</keyword>
<dbReference type="InterPro" id="IPR036097">
    <property type="entry name" value="HisK_dim/P_sf"/>
</dbReference>
<keyword evidence="6" id="KW-0418">Kinase</keyword>
<dbReference type="GO" id="GO:0005524">
    <property type="term" value="F:ATP binding"/>
    <property type="evidence" value="ECO:0007669"/>
    <property type="project" value="UniProtKB-KW"/>
</dbReference>
<dbReference type="CDD" id="cd00082">
    <property type="entry name" value="HisKA"/>
    <property type="match status" value="1"/>
</dbReference>
<comment type="caution">
    <text evidence="18">The sequence shown here is derived from an EMBL/GenBank/DDBJ whole genome shotgun (WGS) entry which is preliminary data.</text>
</comment>
<evidence type="ECO:0000256" key="4">
    <source>
        <dbReference type="ARBA" id="ARBA00022679"/>
    </source>
</evidence>
<dbReference type="Pfam" id="PF02518">
    <property type="entry name" value="HATPase_c"/>
    <property type="match status" value="1"/>
</dbReference>
<dbReference type="SMART" id="SM00448">
    <property type="entry name" value="REC"/>
    <property type="match status" value="2"/>
</dbReference>
<dbReference type="Pfam" id="PF00072">
    <property type="entry name" value="Response_reg"/>
    <property type="match status" value="2"/>
</dbReference>
<dbReference type="FunFam" id="3.30.565.10:FF:000010">
    <property type="entry name" value="Sensor histidine kinase RcsC"/>
    <property type="match status" value="1"/>
</dbReference>
<keyword evidence="15" id="KW-1133">Transmembrane helix</keyword>
<feature type="domain" description="Response regulatory" evidence="17">
    <location>
        <begin position="518"/>
        <end position="634"/>
    </location>
</feature>
<dbReference type="PANTHER" id="PTHR45339:SF1">
    <property type="entry name" value="HYBRID SIGNAL TRANSDUCTION HISTIDINE KINASE J"/>
    <property type="match status" value="1"/>
</dbReference>
<evidence type="ECO:0000256" key="14">
    <source>
        <dbReference type="SAM" id="Coils"/>
    </source>
</evidence>
<dbReference type="EMBL" id="JABAIM010000004">
    <property type="protein sequence ID" value="NLR76680.1"/>
    <property type="molecule type" value="Genomic_DNA"/>
</dbReference>
<dbReference type="InterPro" id="IPR004358">
    <property type="entry name" value="Sig_transdc_His_kin-like_C"/>
</dbReference>
<dbReference type="InterPro" id="IPR011006">
    <property type="entry name" value="CheY-like_superfamily"/>
</dbReference>
<feature type="modified residue" description="4-aspartylphosphate" evidence="13">
    <location>
        <position position="707"/>
    </location>
</feature>
<name>A0A847S001_9NEIS</name>
<evidence type="ECO:0000256" key="15">
    <source>
        <dbReference type="SAM" id="Phobius"/>
    </source>
</evidence>
<gene>
    <name evidence="18" type="ORF">HF682_16045</name>
</gene>
<keyword evidence="3 13" id="KW-0597">Phosphoprotein</keyword>
<dbReference type="CDD" id="cd16922">
    <property type="entry name" value="HATPase_EvgS-ArcB-TorS-like"/>
    <property type="match status" value="1"/>
</dbReference>
<dbReference type="InterPro" id="IPR036890">
    <property type="entry name" value="HATPase_C_sf"/>
</dbReference>
<keyword evidence="4" id="KW-0808">Transferase</keyword>
<dbReference type="SUPFAM" id="SSF55874">
    <property type="entry name" value="ATPase domain of HSP90 chaperone/DNA topoisomerase II/histidine kinase"/>
    <property type="match status" value="1"/>
</dbReference>
<feature type="coiled-coil region" evidence="14">
    <location>
        <begin position="245"/>
        <end position="275"/>
    </location>
</feature>
<dbReference type="RefSeq" id="WP_168878345.1">
    <property type="nucleotide sequence ID" value="NZ_JABAIM010000004.1"/>
</dbReference>
<evidence type="ECO:0000256" key="13">
    <source>
        <dbReference type="PROSITE-ProRule" id="PRU00169"/>
    </source>
</evidence>
<keyword evidence="15" id="KW-0472">Membrane</keyword>
<dbReference type="SUPFAM" id="SSF47384">
    <property type="entry name" value="Homodimeric domain of signal transducing histidine kinase"/>
    <property type="match status" value="1"/>
</dbReference>
<evidence type="ECO:0000256" key="8">
    <source>
        <dbReference type="ARBA" id="ARBA00023012"/>
    </source>
</evidence>
<evidence type="ECO:0000256" key="10">
    <source>
        <dbReference type="ARBA" id="ARBA00064003"/>
    </source>
</evidence>
<comment type="subunit">
    <text evidence="10">At low DSF concentrations, interacts with RpfF.</text>
</comment>
<dbReference type="FunFam" id="1.10.287.130:FF:000002">
    <property type="entry name" value="Two-component osmosensing histidine kinase"/>
    <property type="match status" value="1"/>
</dbReference>
<dbReference type="PROSITE" id="PS50110">
    <property type="entry name" value="RESPONSE_REGULATORY"/>
    <property type="match status" value="2"/>
</dbReference>
<dbReference type="PROSITE" id="PS50109">
    <property type="entry name" value="HIS_KIN"/>
    <property type="match status" value="1"/>
</dbReference>